<proteinExistence type="predicted"/>
<organism evidence="2">
    <name type="scientific">Anopheles coluzzii</name>
    <name type="common">African malaria mosquito</name>
    <dbReference type="NCBI Taxonomy" id="1518534"/>
    <lineage>
        <taxon>Eukaryota</taxon>
        <taxon>Metazoa</taxon>
        <taxon>Ecdysozoa</taxon>
        <taxon>Arthropoda</taxon>
        <taxon>Hexapoda</taxon>
        <taxon>Insecta</taxon>
        <taxon>Pterygota</taxon>
        <taxon>Neoptera</taxon>
        <taxon>Endopterygota</taxon>
        <taxon>Diptera</taxon>
        <taxon>Nematocera</taxon>
        <taxon>Culicoidea</taxon>
        <taxon>Culicidae</taxon>
        <taxon>Anophelinae</taxon>
        <taxon>Anopheles</taxon>
    </lineage>
</organism>
<name>A0A8W7P9E7_ANOCL</name>
<reference evidence="2" key="1">
    <citation type="submission" date="2022-08" db="UniProtKB">
        <authorList>
            <consortium name="EnsemblMetazoa"/>
        </authorList>
    </citation>
    <scope>IDENTIFICATION</scope>
</reference>
<feature type="region of interest" description="Disordered" evidence="1">
    <location>
        <begin position="1"/>
        <end position="84"/>
    </location>
</feature>
<protein>
    <submittedName>
        <fullName evidence="2">Uncharacterized protein</fullName>
    </submittedName>
</protein>
<evidence type="ECO:0000256" key="1">
    <source>
        <dbReference type="SAM" id="MobiDB-lite"/>
    </source>
</evidence>
<evidence type="ECO:0000313" key="2">
    <source>
        <dbReference type="EnsemblMetazoa" id="ACOM027245-PA.1"/>
    </source>
</evidence>
<dbReference type="Proteomes" id="UP000075882">
    <property type="component" value="Unassembled WGS sequence"/>
</dbReference>
<sequence length="107" mass="11200">MAHQRTPTPGRLRTVAKNGSAKGKREPPGFASPARPTGGDERQIRSGGVGLDARGANPRQGNHRRRRGAPKLERSEVNGGSANESNEIIGLAGAAVARRVTRAVCAL</sequence>
<dbReference type="AlphaFoldDB" id="A0A8W7P9E7"/>
<dbReference type="EnsemblMetazoa" id="ACOM027245-RA">
    <property type="protein sequence ID" value="ACOM027245-PA.1"/>
    <property type="gene ID" value="ACOM027245"/>
</dbReference>
<accession>A0A8W7P9E7</accession>